<dbReference type="PANTHER" id="PTHR13074">
    <property type="entry name" value="MEDIATOR OF RNA POLYMERASE II TRANSCRIPTION SUBUNIT 8"/>
    <property type="match status" value="1"/>
</dbReference>
<dbReference type="GO" id="GO:0003712">
    <property type="term" value="F:transcription coregulator activity"/>
    <property type="evidence" value="ECO:0007669"/>
    <property type="project" value="InterPro"/>
</dbReference>
<feature type="compositionally biased region" description="Polar residues" evidence="11">
    <location>
        <begin position="196"/>
        <end position="205"/>
    </location>
</feature>
<comment type="function">
    <text evidence="9">Component of the Mediator complex, a coactivator involved in the regulated transcription of nearly all RNA polymerase II-dependent genes. Mediator functions as a bridge to convey information from gene-specific regulatory proteins to the basal RNA polymerase II transcription machinery. Mediator is recruited to promoters by direct interactions with regulatory proteins and serves as a scaffold for the assembly of a functional preinitiation complex with RNA polymerase II and the general transcription factors.</text>
</comment>
<proteinExistence type="inferred from homology"/>
<dbReference type="InParanoid" id="A0A084QLL3"/>
<evidence type="ECO:0000256" key="4">
    <source>
        <dbReference type="ARBA" id="ARBA00023015"/>
    </source>
</evidence>
<dbReference type="GO" id="GO:0006357">
    <property type="term" value="P:regulation of transcription by RNA polymerase II"/>
    <property type="evidence" value="ECO:0007669"/>
    <property type="project" value="InterPro"/>
</dbReference>
<comment type="subcellular location">
    <subcellularLocation>
        <location evidence="1 9">Nucleus</location>
    </subcellularLocation>
</comment>
<organism evidence="12 13">
    <name type="scientific">Stachybotrys chlorohalonatus (strain IBT 40285)</name>
    <dbReference type="NCBI Taxonomy" id="1283841"/>
    <lineage>
        <taxon>Eukaryota</taxon>
        <taxon>Fungi</taxon>
        <taxon>Dikarya</taxon>
        <taxon>Ascomycota</taxon>
        <taxon>Pezizomycotina</taxon>
        <taxon>Sordariomycetes</taxon>
        <taxon>Hypocreomycetidae</taxon>
        <taxon>Hypocreales</taxon>
        <taxon>Stachybotryaceae</taxon>
        <taxon>Stachybotrys</taxon>
    </lineage>
</organism>
<evidence type="ECO:0000313" key="13">
    <source>
        <dbReference type="Proteomes" id="UP000028524"/>
    </source>
</evidence>
<gene>
    <name evidence="9" type="primary">MED8</name>
    <name evidence="12" type="ORF">S40285_09043</name>
</gene>
<keyword evidence="4 9" id="KW-0805">Transcription regulation</keyword>
<evidence type="ECO:0000313" key="12">
    <source>
        <dbReference type="EMBL" id="KFA64848.1"/>
    </source>
</evidence>
<sequence>MAGLELKDDELKALEQLLARVAQLSNSIQSLKTDILKSNPLPSHSSLQASAQILQRNLQTVLDCMNENKDLFNRTAIHPSTNYPGRTQENILLQLVRKKVEPNVEELLSRAREAAEAVGPEGIANLQRLWEELREWTHGRIAEYVREEAGDVYTKEERDMGVENVRTGLRKNLDDEDEDEDEEFEDDEDTKMEQDPGQTSQQFPLQPSRARGPELETLLWFAARGDFELPPNIEYERKADVYKGFQGVRIPEPRPQEFPS</sequence>
<reference evidence="12 13" key="1">
    <citation type="journal article" date="2014" name="BMC Genomics">
        <title>Comparative genome sequencing reveals chemotype-specific gene clusters in the toxigenic black mold Stachybotrys.</title>
        <authorList>
            <person name="Semeiks J."/>
            <person name="Borek D."/>
            <person name="Otwinowski Z."/>
            <person name="Grishin N.V."/>
        </authorList>
    </citation>
    <scope>NUCLEOTIDE SEQUENCE [LARGE SCALE GENOMIC DNA]</scope>
    <source>
        <strain evidence="12 13">IBT 40285</strain>
    </source>
</reference>
<evidence type="ECO:0000256" key="7">
    <source>
        <dbReference type="ARBA" id="ARBA00023242"/>
    </source>
</evidence>
<dbReference type="Proteomes" id="UP000028524">
    <property type="component" value="Unassembled WGS sequence"/>
</dbReference>
<name>A0A084QLL3_STAC4</name>
<dbReference type="AlphaFoldDB" id="A0A084QLL3"/>
<dbReference type="EMBL" id="KL660651">
    <property type="protein sequence ID" value="KFA64848.1"/>
    <property type="molecule type" value="Genomic_DNA"/>
</dbReference>
<feature type="region of interest" description="Disordered" evidence="11">
    <location>
        <begin position="166"/>
        <end position="210"/>
    </location>
</feature>
<keyword evidence="6 9" id="KW-0804">Transcription</keyword>
<dbReference type="HOGENOM" id="CLU_074399_0_0_1"/>
<dbReference type="GO" id="GO:0016592">
    <property type="term" value="C:mediator complex"/>
    <property type="evidence" value="ECO:0007669"/>
    <property type="project" value="InterPro"/>
</dbReference>
<comment type="subunit">
    <text evidence="9">Component of the Mediator complex.</text>
</comment>
<comment type="similarity">
    <text evidence="2 9">Belongs to the Mediator complex subunit 8 family.</text>
</comment>
<evidence type="ECO:0000256" key="1">
    <source>
        <dbReference type="ARBA" id="ARBA00004123"/>
    </source>
</evidence>
<evidence type="ECO:0000256" key="8">
    <source>
        <dbReference type="ARBA" id="ARBA00031261"/>
    </source>
</evidence>
<dbReference type="PANTHER" id="PTHR13074:SF9">
    <property type="entry name" value="MEDIATOR OF RNA POLYMERASE II TRANSCRIPTION SUBUNIT 8"/>
    <property type="match status" value="1"/>
</dbReference>
<dbReference type="GO" id="GO:0000978">
    <property type="term" value="F:RNA polymerase II cis-regulatory region sequence-specific DNA binding"/>
    <property type="evidence" value="ECO:0007669"/>
    <property type="project" value="TreeGrafter"/>
</dbReference>
<dbReference type="STRING" id="1283841.A0A084QLL3"/>
<dbReference type="Pfam" id="PF10232">
    <property type="entry name" value="Med8"/>
    <property type="match status" value="1"/>
</dbReference>
<keyword evidence="13" id="KW-1185">Reference proteome</keyword>
<accession>A0A084QLL3</accession>
<dbReference type="InterPro" id="IPR019364">
    <property type="entry name" value="Mediatior_Med8_fun/met"/>
</dbReference>
<evidence type="ECO:0000256" key="2">
    <source>
        <dbReference type="ARBA" id="ARBA00005716"/>
    </source>
</evidence>
<dbReference type="GO" id="GO:0070847">
    <property type="term" value="C:core mediator complex"/>
    <property type="evidence" value="ECO:0007669"/>
    <property type="project" value="TreeGrafter"/>
</dbReference>
<keyword evidence="10" id="KW-0175">Coiled coil</keyword>
<feature type="compositionally biased region" description="Acidic residues" evidence="11">
    <location>
        <begin position="174"/>
        <end position="190"/>
    </location>
</feature>
<evidence type="ECO:0000256" key="6">
    <source>
        <dbReference type="ARBA" id="ARBA00023163"/>
    </source>
</evidence>
<protein>
    <recommendedName>
        <fullName evidence="3 9">Mediator of RNA polymerase II transcription subunit 8</fullName>
    </recommendedName>
    <alternativeName>
        <fullName evidence="8 9">Mediator complex subunit 8</fullName>
    </alternativeName>
</protein>
<keyword evidence="5 9" id="KW-0010">Activator</keyword>
<evidence type="ECO:0000256" key="10">
    <source>
        <dbReference type="SAM" id="Coils"/>
    </source>
</evidence>
<dbReference type="Gene3D" id="6.10.250.2610">
    <property type="match status" value="1"/>
</dbReference>
<evidence type="ECO:0000256" key="3">
    <source>
        <dbReference type="ARBA" id="ARBA00020637"/>
    </source>
</evidence>
<dbReference type="FunCoup" id="A0A084QLL3">
    <property type="interactions" value="114"/>
</dbReference>
<keyword evidence="7 9" id="KW-0539">Nucleus</keyword>
<evidence type="ECO:0000256" key="11">
    <source>
        <dbReference type="SAM" id="MobiDB-lite"/>
    </source>
</evidence>
<dbReference type="Gene3D" id="1.20.58.1710">
    <property type="match status" value="1"/>
</dbReference>
<dbReference type="OMA" id="WAPIEAN"/>
<evidence type="ECO:0000256" key="9">
    <source>
        <dbReference type="RuleBase" id="RU364144"/>
    </source>
</evidence>
<evidence type="ECO:0000256" key="5">
    <source>
        <dbReference type="ARBA" id="ARBA00023159"/>
    </source>
</evidence>
<feature type="coiled-coil region" evidence="10">
    <location>
        <begin position="4"/>
        <end position="34"/>
    </location>
</feature>
<dbReference type="OrthoDB" id="5329317at2759"/>